<dbReference type="EMBL" id="CP001737">
    <property type="protein sequence ID" value="ACV78757.1"/>
    <property type="molecule type" value="Genomic_DNA"/>
</dbReference>
<sequence length="334" mass="35697">MTGPAGMRFAVDGWDPGYGSGFDIDEELTDTTADVDPSVELPRDRWRPVGPTGPLPAPSRVLFVDGVRRVEARAWIDDQPDPAGGEDGPASTATEAICASYAAGVICCTGTRAHLQEGPISRRGLFTVAPHAQDVPTAAGTYQAHATAPNPQQPLAAVLSRALQNELAGIELQVARQARAGAPDEDDLLVVDGPLTGKTALPRAVGYIKSHHSAYLTRDLHAMVGRLRAGERTPVFRIGNGWDRHSWYLRLPGAPGAPWAGVVRVECSPDLSAGGVRELANLTQAVLPRFASAAYKDTRAPQNLYPIAGLERELRRRLGDQRLLYRALRAAAAT</sequence>
<keyword evidence="3" id="KW-1185">Reference proteome</keyword>
<reference evidence="2 3" key="2">
    <citation type="journal article" date="2010" name="Stand. Genomic Sci.">
        <title>Complete genome sequence of Nakamurella multipartita type strain (Y-104).</title>
        <authorList>
            <person name="Tice H."/>
            <person name="Mayilraj S."/>
            <person name="Sims D."/>
            <person name="Lapidus A."/>
            <person name="Nolan M."/>
            <person name="Lucas S."/>
            <person name="Glavina Del Rio T."/>
            <person name="Copeland A."/>
            <person name="Cheng J.F."/>
            <person name="Meincke L."/>
            <person name="Bruce D."/>
            <person name="Goodwin L."/>
            <person name="Pitluck S."/>
            <person name="Ivanova N."/>
            <person name="Mavromatis K."/>
            <person name="Ovchinnikova G."/>
            <person name="Pati A."/>
            <person name="Chen A."/>
            <person name="Palaniappan K."/>
            <person name="Land M."/>
            <person name="Hauser L."/>
            <person name="Chang Y.J."/>
            <person name="Jeffries C.D."/>
            <person name="Detter J.C."/>
            <person name="Brettin T."/>
            <person name="Rohde M."/>
            <person name="Goker M."/>
            <person name="Bristow J."/>
            <person name="Eisen J.A."/>
            <person name="Markowitz V."/>
            <person name="Hugenholtz P."/>
            <person name="Kyrpides N.C."/>
            <person name="Klenk H.P."/>
            <person name="Chen F."/>
        </authorList>
    </citation>
    <scope>NUCLEOTIDE SEQUENCE [LARGE SCALE GENOMIC DNA]</scope>
    <source>
        <strain evidence="3">ATCC 700099 / DSM 44233 / CIP 104796 / JCM 9543 / NBRC 105858 / Y-104</strain>
    </source>
</reference>
<dbReference type="HOGENOM" id="CLU_069565_0_0_11"/>
<name>C8XKJ5_NAKMY</name>
<proteinExistence type="predicted"/>
<dbReference type="eggNOG" id="COG2380">
    <property type="taxonomic scope" value="Bacteria"/>
</dbReference>
<dbReference type="InParanoid" id="C8XKJ5"/>
<dbReference type="KEGG" id="nml:Namu_2383"/>
<gene>
    <name evidence="2" type="ordered locus">Namu_2383</name>
</gene>
<organism evidence="2 3">
    <name type="scientific">Nakamurella multipartita (strain ATCC 700099 / DSM 44233 / CIP 104796 / JCM 9543 / NBRC 105858 / Y-104)</name>
    <name type="common">Microsphaera multipartita</name>
    <dbReference type="NCBI Taxonomy" id="479431"/>
    <lineage>
        <taxon>Bacteria</taxon>
        <taxon>Bacillati</taxon>
        <taxon>Actinomycetota</taxon>
        <taxon>Actinomycetes</taxon>
        <taxon>Nakamurellales</taxon>
        <taxon>Nakamurellaceae</taxon>
        <taxon>Nakamurella</taxon>
    </lineage>
</organism>
<feature type="domain" description="NurA" evidence="1">
    <location>
        <begin position="179"/>
        <end position="304"/>
    </location>
</feature>
<evidence type="ECO:0000313" key="3">
    <source>
        <dbReference type="Proteomes" id="UP000002218"/>
    </source>
</evidence>
<dbReference type="Proteomes" id="UP000002218">
    <property type="component" value="Chromosome"/>
</dbReference>
<reference evidence="3" key="1">
    <citation type="submission" date="2009-09" db="EMBL/GenBank/DDBJ databases">
        <title>The complete genome of Nakamurella multipartita DSM 44233.</title>
        <authorList>
            <consortium name="US DOE Joint Genome Institute (JGI-PGF)"/>
            <person name="Lucas S."/>
            <person name="Copeland A."/>
            <person name="Lapidus A."/>
            <person name="Glavina del Rio T."/>
            <person name="Dalin E."/>
            <person name="Tice H."/>
            <person name="Bruce D."/>
            <person name="Goodwin L."/>
            <person name="Pitluck S."/>
            <person name="Kyrpides N."/>
            <person name="Mavromatis K."/>
            <person name="Ivanova N."/>
            <person name="Ovchinnikova G."/>
            <person name="Sims D."/>
            <person name="Meincke L."/>
            <person name="Brettin T."/>
            <person name="Detter J.C."/>
            <person name="Han C."/>
            <person name="Larimer F."/>
            <person name="Land M."/>
            <person name="Hauser L."/>
            <person name="Markowitz V."/>
            <person name="Cheng J.-F."/>
            <person name="Hugenholtz P."/>
            <person name="Woyke T."/>
            <person name="Wu D."/>
            <person name="Klenk H.-P."/>
            <person name="Eisen J.A."/>
        </authorList>
    </citation>
    <scope>NUCLEOTIDE SEQUENCE [LARGE SCALE GENOMIC DNA]</scope>
    <source>
        <strain evidence="3">ATCC 700099 / DSM 44233 / CIP 104796 / JCM 9543 / NBRC 105858 / Y-104</strain>
    </source>
</reference>
<dbReference type="SUPFAM" id="SSF53098">
    <property type="entry name" value="Ribonuclease H-like"/>
    <property type="match status" value="1"/>
</dbReference>
<dbReference type="InterPro" id="IPR018977">
    <property type="entry name" value="NurA_domain"/>
</dbReference>
<evidence type="ECO:0000313" key="2">
    <source>
        <dbReference type="EMBL" id="ACV78757.1"/>
    </source>
</evidence>
<dbReference type="AlphaFoldDB" id="C8XKJ5"/>
<accession>C8XKJ5</accession>
<dbReference type="Pfam" id="PF09376">
    <property type="entry name" value="NurA"/>
    <property type="match status" value="1"/>
</dbReference>
<protein>
    <recommendedName>
        <fullName evidence="1">NurA domain-containing protein</fullName>
    </recommendedName>
</protein>
<dbReference type="RefSeq" id="WP_015747646.1">
    <property type="nucleotide sequence ID" value="NC_013235.1"/>
</dbReference>
<dbReference type="STRING" id="479431.Namu_2383"/>
<dbReference type="InterPro" id="IPR012337">
    <property type="entry name" value="RNaseH-like_sf"/>
</dbReference>
<evidence type="ECO:0000259" key="1">
    <source>
        <dbReference type="Pfam" id="PF09376"/>
    </source>
</evidence>